<organism evidence="8 9">
    <name type="scientific">Marinobacter vinifirmus</name>
    <dbReference type="NCBI Taxonomy" id="355591"/>
    <lineage>
        <taxon>Bacteria</taxon>
        <taxon>Pseudomonadati</taxon>
        <taxon>Pseudomonadota</taxon>
        <taxon>Gammaproteobacteria</taxon>
        <taxon>Pseudomonadales</taxon>
        <taxon>Marinobacteraceae</taxon>
        <taxon>Marinobacter</taxon>
    </lineage>
</organism>
<dbReference type="RefSeq" id="WP_094624746.1">
    <property type="nucleotide sequence ID" value="NZ_NEFY01000004.1"/>
</dbReference>
<dbReference type="GO" id="GO:0005886">
    <property type="term" value="C:plasma membrane"/>
    <property type="evidence" value="ECO:0007669"/>
    <property type="project" value="UniProtKB-SubCell"/>
</dbReference>
<evidence type="ECO:0000256" key="4">
    <source>
        <dbReference type="ARBA" id="ARBA00022989"/>
    </source>
</evidence>
<accession>A0A7Z1DXF2</accession>
<dbReference type="EMBL" id="NEFY01000004">
    <property type="protein sequence ID" value="OZC36692.1"/>
    <property type="molecule type" value="Genomic_DNA"/>
</dbReference>
<feature type="transmembrane region" description="Helical" evidence="6">
    <location>
        <begin position="6"/>
        <end position="27"/>
    </location>
</feature>
<reference evidence="8 9" key="1">
    <citation type="submission" date="2017-06" db="EMBL/GenBank/DDBJ databases">
        <title>Draft genome sequence of the halophilic bacterium Marinobacter vinifirmus FB1.</title>
        <authorList>
            <person name="Stepanov V.G."/>
            <person name="Roberts D.J."/>
            <person name="Fox G.E."/>
        </authorList>
    </citation>
    <scope>NUCLEOTIDE SEQUENCE [LARGE SCALE GENOMIC DNA]</scope>
    <source>
        <strain evidence="8 9">FB1</strain>
    </source>
</reference>
<evidence type="ECO:0000256" key="2">
    <source>
        <dbReference type="ARBA" id="ARBA00022475"/>
    </source>
</evidence>
<comment type="subcellular location">
    <subcellularLocation>
        <location evidence="1">Cell membrane</location>
        <topology evidence="1">Multi-pass membrane protein</topology>
    </subcellularLocation>
</comment>
<evidence type="ECO:0000313" key="8">
    <source>
        <dbReference type="EMBL" id="OZC36692.1"/>
    </source>
</evidence>
<dbReference type="PANTHER" id="PTHR35007">
    <property type="entry name" value="INTEGRAL MEMBRANE PROTEIN-RELATED"/>
    <property type="match status" value="1"/>
</dbReference>
<keyword evidence="9" id="KW-1185">Reference proteome</keyword>
<evidence type="ECO:0000256" key="5">
    <source>
        <dbReference type="ARBA" id="ARBA00023136"/>
    </source>
</evidence>
<feature type="transmembrane region" description="Helical" evidence="6">
    <location>
        <begin position="102"/>
        <end position="119"/>
    </location>
</feature>
<keyword evidence="5 6" id="KW-0472">Membrane</keyword>
<feature type="transmembrane region" description="Helical" evidence="6">
    <location>
        <begin position="242"/>
        <end position="262"/>
    </location>
</feature>
<dbReference type="Proteomes" id="UP000216984">
    <property type="component" value="Unassembled WGS sequence"/>
</dbReference>
<dbReference type="InterPro" id="IPR018076">
    <property type="entry name" value="T2SS_GspF_dom"/>
</dbReference>
<evidence type="ECO:0000259" key="7">
    <source>
        <dbReference type="Pfam" id="PF00482"/>
    </source>
</evidence>
<proteinExistence type="predicted"/>
<keyword evidence="2" id="KW-1003">Cell membrane</keyword>
<evidence type="ECO:0000256" key="6">
    <source>
        <dbReference type="SAM" id="Phobius"/>
    </source>
</evidence>
<protein>
    <submittedName>
        <fullName evidence="8">Type II secretion system protein</fullName>
    </submittedName>
</protein>
<evidence type="ECO:0000313" key="9">
    <source>
        <dbReference type="Proteomes" id="UP000216984"/>
    </source>
</evidence>
<comment type="caution">
    <text evidence="8">The sequence shown here is derived from an EMBL/GenBank/DDBJ whole genome shotgun (WGS) entry which is preliminary data.</text>
</comment>
<gene>
    <name evidence="8" type="ORF">B9Q17_16895</name>
</gene>
<dbReference type="Pfam" id="PF00482">
    <property type="entry name" value="T2SSF"/>
    <property type="match status" value="1"/>
</dbReference>
<dbReference type="PANTHER" id="PTHR35007:SF1">
    <property type="entry name" value="PILUS ASSEMBLY PROTEIN"/>
    <property type="match status" value="1"/>
</dbReference>
<dbReference type="AlphaFoldDB" id="A0A7Z1DXF2"/>
<feature type="domain" description="Type II secretion system protein GspF" evidence="7">
    <location>
        <begin position="140"/>
        <end position="261"/>
    </location>
</feature>
<keyword evidence="4 6" id="KW-1133">Transmembrane helix</keyword>
<evidence type="ECO:0000256" key="3">
    <source>
        <dbReference type="ARBA" id="ARBA00022692"/>
    </source>
</evidence>
<feature type="transmembrane region" description="Helical" evidence="6">
    <location>
        <begin position="76"/>
        <end position="96"/>
    </location>
</feature>
<evidence type="ECO:0000256" key="1">
    <source>
        <dbReference type="ARBA" id="ARBA00004651"/>
    </source>
</evidence>
<name>A0A7Z1DXF2_9GAMM</name>
<keyword evidence="3 6" id="KW-0812">Transmembrane</keyword>
<feature type="transmembrane region" description="Helical" evidence="6">
    <location>
        <begin position="282"/>
        <end position="299"/>
    </location>
</feature>
<sequence>MSVQVIWLAALFFGALAVVVMLLQLVIGQVRHDRNLKKLSKNRLYPQIVTEDQKKAGIDIGPLEQLLIRAGIRMSVTKVVVVAVLFFGSLTGVYVYRGPIEALVALVAVVLIGVTLWRVKFERLRRQIFEELPGIVDAVLRSLVAGRSVEQSLLVAFADASDVFQPLSFRLRGAVSQGRDYTRIFDDFAELYSIPPFTQIAIALRTSARFGSSVRPVLQEVSKAIRARQELRREFMAATSETRFTAVVFAILPPAMGAYIVLMNEEFSEALLHTSTGHTMMITAGVLQVLGTLLIWNLIRGVGRG</sequence>